<dbReference type="EMBL" id="CYPS01000064">
    <property type="protein sequence ID" value="CUH45146.1"/>
    <property type="molecule type" value="Genomic_DNA"/>
</dbReference>
<keyword evidence="3" id="KW-1185">Reference proteome</keyword>
<dbReference type="RefSeq" id="WP_082649372.1">
    <property type="nucleotide sequence ID" value="NZ_CYPS01000064.1"/>
</dbReference>
<dbReference type="Proteomes" id="UP000050786">
    <property type="component" value="Unassembled WGS sequence"/>
</dbReference>
<organism evidence="2 3">
    <name type="scientific">Ruegeria atlantica</name>
    <dbReference type="NCBI Taxonomy" id="81569"/>
    <lineage>
        <taxon>Bacteria</taxon>
        <taxon>Pseudomonadati</taxon>
        <taxon>Pseudomonadota</taxon>
        <taxon>Alphaproteobacteria</taxon>
        <taxon>Rhodobacterales</taxon>
        <taxon>Roseobacteraceae</taxon>
        <taxon>Ruegeria</taxon>
    </lineage>
</organism>
<dbReference type="AlphaFoldDB" id="A0A0P1E972"/>
<evidence type="ECO:0000313" key="2">
    <source>
        <dbReference type="EMBL" id="CUH45146.1"/>
    </source>
</evidence>
<gene>
    <name evidence="2" type="ORF">RUM4293_04056</name>
</gene>
<dbReference type="Pfam" id="PF18145">
    <property type="entry name" value="SAVED"/>
    <property type="match status" value="1"/>
</dbReference>
<evidence type="ECO:0000259" key="1">
    <source>
        <dbReference type="Pfam" id="PF18145"/>
    </source>
</evidence>
<feature type="domain" description="SMODS-associated and fused to various effectors" evidence="1">
    <location>
        <begin position="182"/>
        <end position="373"/>
    </location>
</feature>
<accession>A0A0P1E972</accession>
<reference evidence="3" key="1">
    <citation type="submission" date="2015-09" db="EMBL/GenBank/DDBJ databases">
        <authorList>
            <person name="Rodrigo-Torres L."/>
            <person name="Arahal D.R."/>
        </authorList>
    </citation>
    <scope>NUCLEOTIDE SEQUENCE [LARGE SCALE GENOMIC DNA]</scope>
    <source>
        <strain evidence="3">CECT 4293</strain>
    </source>
</reference>
<protein>
    <recommendedName>
        <fullName evidence="1">SMODS-associated and fused to various effectors domain-containing protein</fullName>
    </recommendedName>
</protein>
<sequence length="375" mass="42087">MSSSNIPAKIQTQLWALAAGRCEFAGCNKLLVGDLIAGKEDGKFGFIAHIVADSENGPRGDKVRSPLLARDISNLMLMCPIHHKEIDVDHVGDYPEETLLAMKREHEERIETVTDMDADRAAHVLRFAATIGQMDSLVSTKAIFAAMPPDRHPAERRTIDIELNSEIKDDEPEFWSMQSAHLHRQFNRKVKERIEQKEILQLSVFALAPQPLLIELGTLLGDIMPVSVHQKHREPSTWKWQLQQPSINFNVGEYSGSKDVPVALKLALSATVDDQRIRSVLGDNTAIWSITAEEPHNDIMRRQEDLAIYKTHLRRLFDRIKSHHGEDVTINIFPVLPASAAVETGRSRMPKADLPLVIYDQKPGKGFEPTITISA</sequence>
<evidence type="ECO:0000313" key="3">
    <source>
        <dbReference type="Proteomes" id="UP000050786"/>
    </source>
</evidence>
<name>A0A0P1E972_9RHOB</name>
<dbReference type="NCBIfam" id="NF033611">
    <property type="entry name" value="SAVED"/>
    <property type="match status" value="1"/>
</dbReference>
<dbReference type="InterPro" id="IPR040836">
    <property type="entry name" value="SAVED"/>
</dbReference>
<proteinExistence type="predicted"/>